<evidence type="ECO:0000259" key="4">
    <source>
        <dbReference type="Pfam" id="PF25137"/>
    </source>
</evidence>
<dbReference type="InterPro" id="IPR056798">
    <property type="entry name" value="ADH_Fe_C"/>
</dbReference>
<dbReference type="InterPro" id="IPR039697">
    <property type="entry name" value="Alcohol_dehydrogenase_Fe"/>
</dbReference>
<protein>
    <submittedName>
        <fullName evidence="5">Alcohol dehydrogenase class IV</fullName>
    </submittedName>
</protein>
<dbReference type="RefSeq" id="WP_097107769.1">
    <property type="nucleotide sequence ID" value="NZ_OCPC01000003.1"/>
</dbReference>
<dbReference type="GO" id="GO:0046872">
    <property type="term" value="F:metal ion binding"/>
    <property type="evidence" value="ECO:0007669"/>
    <property type="project" value="InterPro"/>
</dbReference>
<comment type="similarity">
    <text evidence="1">Belongs to the iron-containing alcohol dehydrogenase family.</text>
</comment>
<gene>
    <name evidence="5" type="ORF">SAMN05877838_2149</name>
</gene>
<dbReference type="Pfam" id="PF25137">
    <property type="entry name" value="ADH_Fe_C"/>
    <property type="match status" value="1"/>
</dbReference>
<keyword evidence="6" id="KW-1185">Reference proteome</keyword>
<name>A0A286IB11_9HYPH</name>
<accession>A0A286IB11</accession>
<dbReference type="Gene3D" id="1.20.1090.10">
    <property type="entry name" value="Dehydroquinate synthase-like - alpha domain"/>
    <property type="match status" value="1"/>
</dbReference>
<feature type="domain" description="Alcohol dehydrogenase iron-type/glycerol dehydrogenase GldA" evidence="3">
    <location>
        <begin position="9"/>
        <end position="117"/>
    </location>
</feature>
<keyword evidence="2" id="KW-0560">Oxidoreductase</keyword>
<dbReference type="SUPFAM" id="SSF56796">
    <property type="entry name" value="Dehydroquinate synthase-like"/>
    <property type="match status" value="1"/>
</dbReference>
<dbReference type="EMBL" id="OCPC01000003">
    <property type="protein sequence ID" value="SOE17252.1"/>
    <property type="molecule type" value="Genomic_DNA"/>
</dbReference>
<proteinExistence type="inferred from homology"/>
<evidence type="ECO:0000313" key="6">
    <source>
        <dbReference type="Proteomes" id="UP000219465"/>
    </source>
</evidence>
<evidence type="ECO:0000259" key="3">
    <source>
        <dbReference type="Pfam" id="PF00465"/>
    </source>
</evidence>
<evidence type="ECO:0000313" key="5">
    <source>
        <dbReference type="EMBL" id="SOE17252.1"/>
    </source>
</evidence>
<sequence length="347" mass="36357">MSLISFVTRIHFADRVLEDALPEEMEKLGIRRPLVVTDEAGERDDCLDRLLDSLPPLCDPVHLNGFSAKVMTGQVRAVSQACSENRCDGVIGFGGAVALDISRLIDARSQLITIPTTTESVGLGPIGAAFAGREICNPRSPSVVLCDATLTMGASAYSTAIAGMDTLTHCLEAYLGTAFNPPADGIALEGLRRAMRHLSRAVENGDDLEARREMLAAALNAGLAARKGLGGIDAAAKAVEAQAGLWGRHGALNAALVPHVLAFNTPAVTVRLPVIREALGVPPDGDAAFVIAELGVRLGLPDRIGSLGLGRADLRKAAEAAAADPANQTNPRLATADDYFRLLQEAC</sequence>
<dbReference type="PANTHER" id="PTHR11496">
    <property type="entry name" value="ALCOHOL DEHYDROGENASE"/>
    <property type="match status" value="1"/>
</dbReference>
<evidence type="ECO:0000256" key="2">
    <source>
        <dbReference type="ARBA" id="ARBA00023002"/>
    </source>
</evidence>
<organism evidence="5 6">
    <name type="scientific">Hoeflea halophila</name>
    <dbReference type="NCBI Taxonomy" id="714899"/>
    <lineage>
        <taxon>Bacteria</taxon>
        <taxon>Pseudomonadati</taxon>
        <taxon>Pseudomonadota</taxon>
        <taxon>Alphaproteobacteria</taxon>
        <taxon>Hyphomicrobiales</taxon>
        <taxon>Rhizobiaceae</taxon>
        <taxon>Hoeflea</taxon>
    </lineage>
</organism>
<dbReference type="Pfam" id="PF00465">
    <property type="entry name" value="Fe-ADH"/>
    <property type="match status" value="1"/>
</dbReference>
<dbReference type="PANTHER" id="PTHR11496:SF102">
    <property type="entry name" value="ALCOHOL DEHYDROGENASE 4"/>
    <property type="match status" value="1"/>
</dbReference>
<dbReference type="InterPro" id="IPR001670">
    <property type="entry name" value="ADH_Fe/GldA"/>
</dbReference>
<dbReference type="GO" id="GO:0004022">
    <property type="term" value="F:alcohol dehydrogenase (NAD+) activity"/>
    <property type="evidence" value="ECO:0007669"/>
    <property type="project" value="TreeGrafter"/>
</dbReference>
<feature type="domain" description="Fe-containing alcohol dehydrogenase-like C-terminal" evidence="4">
    <location>
        <begin position="159"/>
        <end position="346"/>
    </location>
</feature>
<dbReference type="OrthoDB" id="9815791at2"/>
<dbReference type="Gene3D" id="3.40.50.1970">
    <property type="match status" value="1"/>
</dbReference>
<dbReference type="Proteomes" id="UP000219465">
    <property type="component" value="Unassembled WGS sequence"/>
</dbReference>
<reference evidence="6" key="1">
    <citation type="submission" date="2017-08" db="EMBL/GenBank/DDBJ databases">
        <authorList>
            <person name="Varghese N."/>
            <person name="Submissions S."/>
        </authorList>
    </citation>
    <scope>NUCLEOTIDE SEQUENCE [LARGE SCALE GENOMIC DNA]</scope>
    <source>
        <strain evidence="6">KCTC 23107</strain>
    </source>
</reference>
<dbReference type="AlphaFoldDB" id="A0A286IB11"/>
<evidence type="ECO:0000256" key="1">
    <source>
        <dbReference type="ARBA" id="ARBA00007358"/>
    </source>
</evidence>